<evidence type="ECO:0000259" key="6">
    <source>
        <dbReference type="Pfam" id="PF00496"/>
    </source>
</evidence>
<reference evidence="7" key="2">
    <citation type="submission" date="2020-09" db="EMBL/GenBank/DDBJ databases">
        <authorList>
            <person name="Sun Q."/>
            <person name="Ohkuma M."/>
        </authorList>
    </citation>
    <scope>NUCLEOTIDE SEQUENCE</scope>
    <source>
        <strain evidence="7">JCM 4346</strain>
    </source>
</reference>
<name>A0A918C1F0_9ACTN</name>
<proteinExistence type="inferred from homology"/>
<comment type="similarity">
    <text evidence="2">Belongs to the bacterial solute-binding protein 5 family.</text>
</comment>
<evidence type="ECO:0000256" key="2">
    <source>
        <dbReference type="ARBA" id="ARBA00005695"/>
    </source>
</evidence>
<dbReference type="Proteomes" id="UP000658320">
    <property type="component" value="Unassembled WGS sequence"/>
</dbReference>
<comment type="subcellular location">
    <subcellularLocation>
        <location evidence="1">Cell envelope</location>
    </subcellularLocation>
</comment>
<dbReference type="GO" id="GO:0043190">
    <property type="term" value="C:ATP-binding cassette (ABC) transporter complex"/>
    <property type="evidence" value="ECO:0007669"/>
    <property type="project" value="InterPro"/>
</dbReference>
<evidence type="ECO:0000256" key="1">
    <source>
        <dbReference type="ARBA" id="ARBA00004196"/>
    </source>
</evidence>
<keyword evidence="5" id="KW-1133">Transmembrane helix</keyword>
<sequence>MKCWAPRAREGQGTTMRSVRMRILVTLLVLAVVAVGGWQLLPSQSKSGKTIRVGTTDTVTSLDPAGAYDAGSWALFSNVFQSLLTYEPGGATPVLDAARSCSFEGSLLTTYVCELRDDLTFPSGRKVDAQDVKYSFDRVKKINSDVGPASLLSTLKSVDARGATVTFHLSSPDATFPFKVATGAGSIVDRERYPANALRTGNQVDGTGPYELTGYSKGKRIDLAPNSRYRGAVGTGRPVELRYYSDPAELDKAWKAKDVDAATRQLPPSVLAALDPSDPDQRVTEVDSSDTRNLYFNTRAGSPLHDADVRKAMAWLIDREQLAATVYKGTVDPLYSLIPTGITGHTTSFFDDYPDQNPEKARKLLEKAGVSIPVSFTYGYGLGSGAAADEAQELKRQLEASGLFQVTVKGYEWTDFQKRWASGKLDAYAVGWVADYPDPDTFAGPLVGTDSTMNTGYSSKVVDRCIQNSRQFADRGRAADDFRDVQEVIADDVPVIPLWQRKEYVLTSVDVGGGQYLADGNGVFRLWKLNWI</sequence>
<protein>
    <submittedName>
        <fullName evidence="7">Peptide-binding protein</fullName>
    </submittedName>
</protein>
<dbReference type="Gene3D" id="3.40.190.10">
    <property type="entry name" value="Periplasmic binding protein-like II"/>
    <property type="match status" value="1"/>
</dbReference>
<keyword evidence="5" id="KW-0472">Membrane</keyword>
<organism evidence="7 8">
    <name type="scientific">Streptomyces aurantiogriseus</name>
    <dbReference type="NCBI Taxonomy" id="66870"/>
    <lineage>
        <taxon>Bacteria</taxon>
        <taxon>Bacillati</taxon>
        <taxon>Actinomycetota</taxon>
        <taxon>Actinomycetes</taxon>
        <taxon>Kitasatosporales</taxon>
        <taxon>Streptomycetaceae</taxon>
        <taxon>Streptomyces</taxon>
    </lineage>
</organism>
<dbReference type="GO" id="GO:0030313">
    <property type="term" value="C:cell envelope"/>
    <property type="evidence" value="ECO:0007669"/>
    <property type="project" value="UniProtKB-SubCell"/>
</dbReference>
<dbReference type="FunFam" id="3.10.105.10:FF:000012">
    <property type="entry name" value="Peptide/nickel transport system substrate-binding protein"/>
    <property type="match status" value="1"/>
</dbReference>
<dbReference type="EMBL" id="BMSX01000003">
    <property type="protein sequence ID" value="GGR00868.1"/>
    <property type="molecule type" value="Genomic_DNA"/>
</dbReference>
<dbReference type="AlphaFoldDB" id="A0A918C1F0"/>
<dbReference type="InterPro" id="IPR039424">
    <property type="entry name" value="SBP_5"/>
</dbReference>
<dbReference type="Pfam" id="PF00496">
    <property type="entry name" value="SBP_bac_5"/>
    <property type="match status" value="1"/>
</dbReference>
<feature type="transmembrane region" description="Helical" evidence="5">
    <location>
        <begin position="21"/>
        <end position="41"/>
    </location>
</feature>
<dbReference type="GO" id="GO:0042597">
    <property type="term" value="C:periplasmic space"/>
    <property type="evidence" value="ECO:0007669"/>
    <property type="project" value="UniProtKB-ARBA"/>
</dbReference>
<dbReference type="PIRSF" id="PIRSF002741">
    <property type="entry name" value="MppA"/>
    <property type="match status" value="1"/>
</dbReference>
<evidence type="ECO:0000256" key="3">
    <source>
        <dbReference type="ARBA" id="ARBA00022448"/>
    </source>
</evidence>
<keyword evidence="4" id="KW-0732">Signal</keyword>
<dbReference type="GO" id="GO:1904680">
    <property type="term" value="F:peptide transmembrane transporter activity"/>
    <property type="evidence" value="ECO:0007669"/>
    <property type="project" value="TreeGrafter"/>
</dbReference>
<comment type="caution">
    <text evidence="7">The sequence shown here is derived from an EMBL/GenBank/DDBJ whole genome shotgun (WGS) entry which is preliminary data.</text>
</comment>
<feature type="domain" description="Solute-binding protein family 5" evidence="6">
    <location>
        <begin position="109"/>
        <end position="451"/>
    </location>
</feature>
<dbReference type="Gene3D" id="3.10.105.10">
    <property type="entry name" value="Dipeptide-binding Protein, Domain 3"/>
    <property type="match status" value="1"/>
</dbReference>
<dbReference type="PANTHER" id="PTHR30290:SF10">
    <property type="entry name" value="PERIPLASMIC OLIGOPEPTIDE-BINDING PROTEIN-RELATED"/>
    <property type="match status" value="1"/>
</dbReference>
<evidence type="ECO:0000313" key="8">
    <source>
        <dbReference type="Proteomes" id="UP000658320"/>
    </source>
</evidence>
<accession>A0A918C1F0</accession>
<evidence type="ECO:0000256" key="5">
    <source>
        <dbReference type="SAM" id="Phobius"/>
    </source>
</evidence>
<dbReference type="InterPro" id="IPR000914">
    <property type="entry name" value="SBP_5_dom"/>
</dbReference>
<evidence type="ECO:0000256" key="4">
    <source>
        <dbReference type="ARBA" id="ARBA00022729"/>
    </source>
</evidence>
<evidence type="ECO:0000313" key="7">
    <source>
        <dbReference type="EMBL" id="GGR00868.1"/>
    </source>
</evidence>
<keyword evidence="5" id="KW-0812">Transmembrane</keyword>
<reference evidence="7" key="1">
    <citation type="journal article" date="2014" name="Int. J. Syst. Evol. Microbiol.">
        <title>Complete genome sequence of Corynebacterium casei LMG S-19264T (=DSM 44701T), isolated from a smear-ripened cheese.</title>
        <authorList>
            <consortium name="US DOE Joint Genome Institute (JGI-PGF)"/>
            <person name="Walter F."/>
            <person name="Albersmeier A."/>
            <person name="Kalinowski J."/>
            <person name="Ruckert C."/>
        </authorList>
    </citation>
    <scope>NUCLEOTIDE SEQUENCE</scope>
    <source>
        <strain evidence="7">JCM 4346</strain>
    </source>
</reference>
<keyword evidence="3" id="KW-0813">Transport</keyword>
<dbReference type="InterPro" id="IPR030678">
    <property type="entry name" value="Peptide/Ni-bd"/>
</dbReference>
<gene>
    <name evidence="7" type="ORF">GCM10010251_15420</name>
</gene>
<dbReference type="PANTHER" id="PTHR30290">
    <property type="entry name" value="PERIPLASMIC BINDING COMPONENT OF ABC TRANSPORTER"/>
    <property type="match status" value="1"/>
</dbReference>
<keyword evidence="8" id="KW-1185">Reference proteome</keyword>
<dbReference type="SUPFAM" id="SSF53850">
    <property type="entry name" value="Periplasmic binding protein-like II"/>
    <property type="match status" value="1"/>
</dbReference>
<dbReference type="GO" id="GO:0015833">
    <property type="term" value="P:peptide transport"/>
    <property type="evidence" value="ECO:0007669"/>
    <property type="project" value="TreeGrafter"/>
</dbReference>